<comment type="caution">
    <text evidence="2">The sequence shown here is derived from an EMBL/GenBank/DDBJ whole genome shotgun (WGS) entry which is preliminary data.</text>
</comment>
<evidence type="ECO:0000256" key="1">
    <source>
        <dbReference type="SAM" id="Phobius"/>
    </source>
</evidence>
<accession>A0A1F7XBS3</accession>
<gene>
    <name evidence="2" type="ORF">A2Z22_01395</name>
</gene>
<keyword evidence="1" id="KW-0472">Membrane</keyword>
<keyword evidence="1" id="KW-1133">Transmembrane helix</keyword>
<keyword evidence="1" id="KW-0812">Transmembrane</keyword>
<dbReference type="EMBL" id="MGFS01000008">
    <property type="protein sequence ID" value="OGM11858.1"/>
    <property type="molecule type" value="Genomic_DNA"/>
</dbReference>
<protein>
    <submittedName>
        <fullName evidence="2">Uncharacterized protein</fullName>
    </submittedName>
</protein>
<proteinExistence type="predicted"/>
<name>A0A1F7XBS3_9BACT</name>
<evidence type="ECO:0000313" key="2">
    <source>
        <dbReference type="EMBL" id="OGM11858.1"/>
    </source>
</evidence>
<reference evidence="2 3" key="1">
    <citation type="journal article" date="2016" name="Nat. Commun.">
        <title>Thousands of microbial genomes shed light on interconnected biogeochemical processes in an aquifer system.</title>
        <authorList>
            <person name="Anantharaman K."/>
            <person name="Brown C.T."/>
            <person name="Hug L.A."/>
            <person name="Sharon I."/>
            <person name="Castelle C.J."/>
            <person name="Probst A.J."/>
            <person name="Thomas B.C."/>
            <person name="Singh A."/>
            <person name="Wilkins M.J."/>
            <person name="Karaoz U."/>
            <person name="Brodie E.L."/>
            <person name="Williams K.H."/>
            <person name="Hubbard S.S."/>
            <person name="Banfield J.F."/>
        </authorList>
    </citation>
    <scope>NUCLEOTIDE SEQUENCE [LARGE SCALE GENOMIC DNA]</scope>
</reference>
<feature type="transmembrane region" description="Helical" evidence="1">
    <location>
        <begin position="12"/>
        <end position="31"/>
    </location>
</feature>
<organism evidence="2 3">
    <name type="scientific">Candidatus Woesebacteria bacterium RBG_16_34_12</name>
    <dbReference type="NCBI Taxonomy" id="1802480"/>
    <lineage>
        <taxon>Bacteria</taxon>
        <taxon>Candidatus Woeseibacteriota</taxon>
    </lineage>
</organism>
<sequence length="88" mass="9864">MEEDQYPQSHIFTIVVAGVLLVILLAVFIFSQKENILMGLKRTTSKQTVELTISESDKTSDIDKELESTDVGDFDTDIKSLENEVISL</sequence>
<dbReference type="Proteomes" id="UP000177053">
    <property type="component" value="Unassembled WGS sequence"/>
</dbReference>
<dbReference type="AlphaFoldDB" id="A0A1F7XBS3"/>
<evidence type="ECO:0000313" key="3">
    <source>
        <dbReference type="Proteomes" id="UP000177053"/>
    </source>
</evidence>